<dbReference type="EMBL" id="JAQIZZ010000002">
    <property type="protein sequence ID" value="KAJ5553260.1"/>
    <property type="molecule type" value="Genomic_DNA"/>
</dbReference>
<keyword evidence="3" id="KW-1185">Reference proteome</keyword>
<evidence type="ECO:0000313" key="3">
    <source>
        <dbReference type="Proteomes" id="UP001220324"/>
    </source>
</evidence>
<organism evidence="2 3">
    <name type="scientific">Penicillium frequentans</name>
    <dbReference type="NCBI Taxonomy" id="3151616"/>
    <lineage>
        <taxon>Eukaryota</taxon>
        <taxon>Fungi</taxon>
        <taxon>Dikarya</taxon>
        <taxon>Ascomycota</taxon>
        <taxon>Pezizomycotina</taxon>
        <taxon>Eurotiomycetes</taxon>
        <taxon>Eurotiomycetidae</taxon>
        <taxon>Eurotiales</taxon>
        <taxon>Aspergillaceae</taxon>
        <taxon>Penicillium</taxon>
    </lineage>
</organism>
<name>A0AAD6D476_9EURO</name>
<comment type="caution">
    <text evidence="2">The sequence shown here is derived from an EMBL/GenBank/DDBJ whole genome shotgun (WGS) entry which is preliminary data.</text>
</comment>
<evidence type="ECO:0000313" key="2">
    <source>
        <dbReference type="EMBL" id="KAJ5553260.1"/>
    </source>
</evidence>
<proteinExistence type="predicted"/>
<gene>
    <name evidence="2" type="ORF">N7494_002638</name>
</gene>
<dbReference type="Proteomes" id="UP001220324">
    <property type="component" value="Unassembled WGS sequence"/>
</dbReference>
<dbReference type="AlphaFoldDB" id="A0AAD6D476"/>
<evidence type="ECO:0000259" key="1">
    <source>
        <dbReference type="Pfam" id="PF17111"/>
    </source>
</evidence>
<protein>
    <recommendedName>
        <fullName evidence="1">Azaphilone pigments biosynthesis cluster protein L N-terminal domain-containing protein</fullName>
    </recommendedName>
</protein>
<feature type="domain" description="Azaphilone pigments biosynthesis cluster protein L N-terminal" evidence="1">
    <location>
        <begin position="2"/>
        <end position="211"/>
    </location>
</feature>
<dbReference type="InterPro" id="IPR031348">
    <property type="entry name" value="PigL_N"/>
</dbReference>
<accession>A0AAD6D476</accession>
<sequence length="294" mass="32956">MADPLSITASIVGIVGSALHGVRLLSKDLKQIKDAPGNVVALRGSIGSVEQSLVSLNTIGDKAWESLGVAESTKTTIKMCGETCDEFRLDLQRWTKHSKSHSLSLLDRSKIGFWKQHHIDSMEKKLLNCQVTITEVVSIATLIGTLHNSHITEETRERKQQEVTLAIHRGDAEDTDIAQRKKDIKARRDDFDDDELEEAYHDAYHQLKEQKKALDMSQALLKELLAKIQEPAISQMAAKMKEQPVNVTFGNNNSGMQFGVYHGNMSNMTFGVPQYYRERPNGSEYGEGRDKQFT</sequence>
<reference evidence="2 3" key="1">
    <citation type="journal article" date="2023" name="IMA Fungus">
        <title>Comparative genomic study of the Penicillium genus elucidates a diverse pangenome and 15 lateral gene transfer events.</title>
        <authorList>
            <person name="Petersen C."/>
            <person name="Sorensen T."/>
            <person name="Nielsen M.R."/>
            <person name="Sondergaard T.E."/>
            <person name="Sorensen J.L."/>
            <person name="Fitzpatrick D.A."/>
            <person name="Frisvad J.C."/>
            <person name="Nielsen K.L."/>
        </authorList>
    </citation>
    <scope>NUCLEOTIDE SEQUENCE [LARGE SCALE GENOMIC DNA]</scope>
    <source>
        <strain evidence="2 3">IBT 35679</strain>
    </source>
</reference>
<dbReference type="Pfam" id="PF17111">
    <property type="entry name" value="PigL_N"/>
    <property type="match status" value="1"/>
</dbReference>